<evidence type="ECO:0000256" key="2">
    <source>
        <dbReference type="ARBA" id="ARBA00022448"/>
    </source>
</evidence>
<evidence type="ECO:0000256" key="3">
    <source>
        <dbReference type="ARBA" id="ARBA00022475"/>
    </source>
</evidence>
<evidence type="ECO:0000313" key="9">
    <source>
        <dbReference type="EMBL" id="HED09395.1"/>
    </source>
</evidence>
<dbReference type="GO" id="GO:0022857">
    <property type="term" value="F:transmembrane transporter activity"/>
    <property type="evidence" value="ECO:0007669"/>
    <property type="project" value="InterPro"/>
</dbReference>
<feature type="transmembrane region" description="Helical" evidence="7">
    <location>
        <begin position="248"/>
        <end position="265"/>
    </location>
</feature>
<proteinExistence type="predicted"/>
<dbReference type="GO" id="GO:0005886">
    <property type="term" value="C:plasma membrane"/>
    <property type="evidence" value="ECO:0007669"/>
    <property type="project" value="UniProtKB-SubCell"/>
</dbReference>
<sequence>MNPLTQFVQGNRFRCALQNFTFYLRALLQTDILQGRAEQAQGFLHQFTREADKGDQKHQRHAPPNQMMEPAVPYLLFLDQGIQMLLDAHAGAVFRKASFFFMYFLHTDTILFTLTPVVFDQFQVWNRNLCRNSVFLSYFLGAMSPLLPRPVVSIVTKNHFLRGCPCRHKKRDLTVYFSLVTFFFIVESSIFPFMFKRIYRHYKESYSGLSPTVWLLAGVTLINRSGTSVLFFMMLYLTGTLHFSPTEAGALLSLYGLGAMAGSWLGGHLSDRIGTKSIQLFSLFIGGASYLVLSEMRSTFFIGLLLFLVALLIESFRPASATALGNACRPEQRARAYALNRLAINFGVALGPALGGFLAVYDYAYIFWLESGTSIMAGFLLLFFFQESPVSGQDRQHEIPRELSPWRDKVFIRVFILMLLTGIIFNQLFNTWPMYLKETVALTEERLGLLLTFNALIIVSFEMAIVHHIRRYKMVRMIAWGIGLMCLGFGMVSWHDGYPFLILTVII</sequence>
<feature type="transmembrane region" description="Helical" evidence="7">
    <location>
        <begin position="410"/>
        <end position="429"/>
    </location>
</feature>
<dbReference type="InterPro" id="IPR050171">
    <property type="entry name" value="MFS_Transporters"/>
</dbReference>
<dbReference type="InterPro" id="IPR020846">
    <property type="entry name" value="MFS_dom"/>
</dbReference>
<dbReference type="EMBL" id="DRLD01000047">
    <property type="protein sequence ID" value="HED09395.1"/>
    <property type="molecule type" value="Genomic_DNA"/>
</dbReference>
<dbReference type="PANTHER" id="PTHR23517:SF2">
    <property type="entry name" value="MULTIDRUG RESISTANCE PROTEIN MDTH"/>
    <property type="match status" value="1"/>
</dbReference>
<evidence type="ECO:0000256" key="4">
    <source>
        <dbReference type="ARBA" id="ARBA00022692"/>
    </source>
</evidence>
<dbReference type="AlphaFoldDB" id="A0A7V1LK50"/>
<keyword evidence="5 7" id="KW-1133">Transmembrane helix</keyword>
<comment type="caution">
    <text evidence="9">The sequence shown here is derived from an EMBL/GenBank/DDBJ whole genome shotgun (WGS) entry which is preliminary data.</text>
</comment>
<feature type="transmembrane region" description="Helical" evidence="7">
    <location>
        <begin position="173"/>
        <end position="193"/>
    </location>
</feature>
<dbReference type="Gene3D" id="1.20.1250.20">
    <property type="entry name" value="MFS general substrate transporter like domains"/>
    <property type="match status" value="1"/>
</dbReference>
<reference evidence="9" key="1">
    <citation type="journal article" date="2020" name="mSystems">
        <title>Genome- and Community-Level Interaction Insights into Carbon Utilization and Element Cycling Functions of Hydrothermarchaeota in Hydrothermal Sediment.</title>
        <authorList>
            <person name="Zhou Z."/>
            <person name="Liu Y."/>
            <person name="Xu W."/>
            <person name="Pan J."/>
            <person name="Luo Z.H."/>
            <person name="Li M."/>
        </authorList>
    </citation>
    <scope>NUCLEOTIDE SEQUENCE [LARGE SCALE GENOMIC DNA]</scope>
    <source>
        <strain evidence="9">HyVt-456</strain>
    </source>
</reference>
<dbReference type="SUPFAM" id="SSF103473">
    <property type="entry name" value="MFS general substrate transporter"/>
    <property type="match status" value="1"/>
</dbReference>
<feature type="transmembrane region" description="Helical" evidence="7">
    <location>
        <begin position="478"/>
        <end position="495"/>
    </location>
</feature>
<evidence type="ECO:0000256" key="1">
    <source>
        <dbReference type="ARBA" id="ARBA00004651"/>
    </source>
</evidence>
<keyword evidence="3" id="KW-1003">Cell membrane</keyword>
<keyword evidence="2" id="KW-0813">Transport</keyword>
<keyword evidence="6 7" id="KW-0472">Membrane</keyword>
<evidence type="ECO:0000256" key="5">
    <source>
        <dbReference type="ARBA" id="ARBA00022989"/>
    </source>
</evidence>
<gene>
    <name evidence="9" type="ORF">ENJ10_01780</name>
</gene>
<protein>
    <submittedName>
        <fullName evidence="9">MFS transporter</fullName>
    </submittedName>
</protein>
<feature type="domain" description="Major facilitator superfamily (MFS) profile" evidence="8">
    <location>
        <begin position="212"/>
        <end position="507"/>
    </location>
</feature>
<keyword evidence="4 7" id="KW-0812">Transmembrane</keyword>
<comment type="subcellular location">
    <subcellularLocation>
        <location evidence="1">Cell membrane</location>
        <topology evidence="1">Multi-pass membrane protein</topology>
    </subcellularLocation>
</comment>
<evidence type="ECO:0000259" key="8">
    <source>
        <dbReference type="PROSITE" id="PS50850"/>
    </source>
</evidence>
<dbReference type="Pfam" id="PF07690">
    <property type="entry name" value="MFS_1"/>
    <property type="match status" value="1"/>
</dbReference>
<feature type="transmembrane region" description="Helical" evidence="7">
    <location>
        <begin position="449"/>
        <end position="466"/>
    </location>
</feature>
<dbReference type="InterPro" id="IPR011701">
    <property type="entry name" value="MFS"/>
</dbReference>
<organism evidence="9">
    <name type="scientific">Caldithrix abyssi</name>
    <dbReference type="NCBI Taxonomy" id="187145"/>
    <lineage>
        <taxon>Bacteria</taxon>
        <taxon>Pseudomonadati</taxon>
        <taxon>Calditrichota</taxon>
        <taxon>Calditrichia</taxon>
        <taxon>Calditrichales</taxon>
        <taxon>Calditrichaceae</taxon>
        <taxon>Caldithrix</taxon>
    </lineage>
</organism>
<evidence type="ECO:0000256" key="7">
    <source>
        <dbReference type="SAM" id="Phobius"/>
    </source>
</evidence>
<dbReference type="PROSITE" id="PS50850">
    <property type="entry name" value="MFS"/>
    <property type="match status" value="1"/>
</dbReference>
<accession>A0A7V1LK50</accession>
<evidence type="ECO:0000256" key="6">
    <source>
        <dbReference type="ARBA" id="ARBA00023136"/>
    </source>
</evidence>
<name>A0A7V1LK50_CALAY</name>
<feature type="non-terminal residue" evidence="9">
    <location>
        <position position="507"/>
    </location>
</feature>
<feature type="transmembrane region" description="Helical" evidence="7">
    <location>
        <begin position="365"/>
        <end position="385"/>
    </location>
</feature>
<feature type="transmembrane region" description="Helical" evidence="7">
    <location>
        <begin position="213"/>
        <end position="236"/>
    </location>
</feature>
<feature type="transmembrane region" description="Helical" evidence="7">
    <location>
        <begin position="338"/>
        <end position="359"/>
    </location>
</feature>
<dbReference type="InterPro" id="IPR036259">
    <property type="entry name" value="MFS_trans_sf"/>
</dbReference>
<dbReference type="PANTHER" id="PTHR23517">
    <property type="entry name" value="RESISTANCE PROTEIN MDTM, PUTATIVE-RELATED-RELATED"/>
    <property type="match status" value="1"/>
</dbReference>
<feature type="transmembrane region" description="Helical" evidence="7">
    <location>
        <begin position="299"/>
        <end position="317"/>
    </location>
</feature>
<dbReference type="Proteomes" id="UP000886005">
    <property type="component" value="Unassembled WGS sequence"/>
</dbReference>